<dbReference type="Gene3D" id="1.25.40.590">
    <property type="entry name" value="Type IV / VI secretion system, DotU"/>
    <property type="match status" value="1"/>
</dbReference>
<dbReference type="Pfam" id="PF09850">
    <property type="entry name" value="DotU"/>
    <property type="match status" value="1"/>
</dbReference>
<dbReference type="PANTHER" id="PTHR38033">
    <property type="entry name" value="MEMBRANE PROTEIN-RELATED"/>
    <property type="match status" value="1"/>
</dbReference>
<dbReference type="RefSeq" id="WP_082175243.1">
    <property type="nucleotide sequence ID" value="NZ_CP011509.1"/>
</dbReference>
<dbReference type="InterPro" id="IPR038522">
    <property type="entry name" value="T4/T6SS_DotU_sf"/>
</dbReference>
<evidence type="ECO:0000313" key="3">
    <source>
        <dbReference type="Proteomes" id="UP000256345"/>
    </source>
</evidence>
<dbReference type="PANTHER" id="PTHR38033:SF1">
    <property type="entry name" value="DOTU FAMILY TYPE IV_VI SECRETION SYSTEM PROTEIN"/>
    <property type="match status" value="1"/>
</dbReference>
<evidence type="ECO:0000313" key="2">
    <source>
        <dbReference type="EMBL" id="REG28827.1"/>
    </source>
</evidence>
<reference evidence="2 3" key="1">
    <citation type="submission" date="2018-08" db="EMBL/GenBank/DDBJ databases">
        <title>Genomic Encyclopedia of Archaeal and Bacterial Type Strains, Phase II (KMG-II): from individual species to whole genera.</title>
        <authorList>
            <person name="Goeker M."/>
        </authorList>
    </citation>
    <scope>NUCLEOTIDE SEQUENCE [LARGE SCALE GENOMIC DNA]</scope>
    <source>
        <strain evidence="2 3">DSM 2261</strain>
    </source>
</reference>
<dbReference type="InterPro" id="IPR017732">
    <property type="entry name" value="T4/T6SS_DotU"/>
</dbReference>
<keyword evidence="3" id="KW-1185">Reference proteome</keyword>
<proteinExistence type="predicted"/>
<name>A0ABX9JXG2_9BACT</name>
<sequence length="260" mass="29517">MRNPTLSTDSELLGGSPLLERARVLFAELLRLRQQLQAISLPSRFNAKAPQGPTVEEVWRRLLERIREQTRTEGTPRGSLLERDLEECRYVLTSFADELLVHTPWYGREAWQGNLLEDELFGTHEAGDRIFADVERLLRERDPAHAQLALVYLMALSLGFEGRYRGLGAGTLLQDLQRQLFLFVFQRPPEPDTATHRLVDEAYAHTRDERTDLRFARRWPWGAAIAAVLVGTLSTSLVLLRPAPPAPPAVITPTPLELRP</sequence>
<evidence type="ECO:0000259" key="1">
    <source>
        <dbReference type="Pfam" id="PF09850"/>
    </source>
</evidence>
<organism evidence="2 3">
    <name type="scientific">Archangium gephyra</name>
    <dbReference type="NCBI Taxonomy" id="48"/>
    <lineage>
        <taxon>Bacteria</taxon>
        <taxon>Pseudomonadati</taxon>
        <taxon>Myxococcota</taxon>
        <taxon>Myxococcia</taxon>
        <taxon>Myxococcales</taxon>
        <taxon>Cystobacterineae</taxon>
        <taxon>Archangiaceae</taxon>
        <taxon>Archangium</taxon>
    </lineage>
</organism>
<dbReference type="Proteomes" id="UP000256345">
    <property type="component" value="Unassembled WGS sequence"/>
</dbReference>
<gene>
    <name evidence="2" type="ORF">ATI61_108369</name>
</gene>
<dbReference type="EMBL" id="QUMU01000008">
    <property type="protein sequence ID" value="REG28827.1"/>
    <property type="molecule type" value="Genomic_DNA"/>
</dbReference>
<feature type="domain" description="Type IV / VI secretion system DotU" evidence="1">
    <location>
        <begin position="18"/>
        <end position="234"/>
    </location>
</feature>
<accession>A0ABX9JXG2</accession>
<comment type="caution">
    <text evidence="2">The sequence shown here is derived from an EMBL/GenBank/DDBJ whole genome shotgun (WGS) entry which is preliminary data.</text>
</comment>
<protein>
    <submittedName>
        <fullName evidence="2">Type VI secretion system protein ImpK</fullName>
    </submittedName>
</protein>